<evidence type="ECO:0000259" key="6">
    <source>
        <dbReference type="PROSITE" id="PS51007"/>
    </source>
</evidence>
<dbReference type="AlphaFoldDB" id="A0A5R9KS31"/>
<dbReference type="PANTHER" id="PTHR33546">
    <property type="entry name" value="LARGE, MULTIFUNCTIONAL SECRETED PROTEIN-RELATED"/>
    <property type="match status" value="1"/>
</dbReference>
<dbReference type="InterPro" id="IPR011989">
    <property type="entry name" value="ARM-like"/>
</dbReference>
<dbReference type="SUPFAM" id="SSF50952">
    <property type="entry name" value="Soluble quinoprotein glucose dehydrogenase"/>
    <property type="match status" value="1"/>
</dbReference>
<dbReference type="InterPro" id="IPR009056">
    <property type="entry name" value="Cyt_c-like_dom"/>
</dbReference>
<proteinExistence type="predicted"/>
<evidence type="ECO:0000256" key="4">
    <source>
        <dbReference type="PROSITE-ProRule" id="PRU00433"/>
    </source>
</evidence>
<keyword evidence="3 4" id="KW-0408">Iron</keyword>
<dbReference type="Pfam" id="PF23500">
    <property type="entry name" value="DUF7133"/>
    <property type="match status" value="1"/>
</dbReference>
<feature type="chain" id="PRO_5024325281" evidence="5">
    <location>
        <begin position="18"/>
        <end position="1030"/>
    </location>
</feature>
<dbReference type="InterPro" id="IPR036909">
    <property type="entry name" value="Cyt_c-like_dom_sf"/>
</dbReference>
<dbReference type="SUPFAM" id="SSF46626">
    <property type="entry name" value="Cytochrome c"/>
    <property type="match status" value="1"/>
</dbReference>
<dbReference type="GO" id="GO:0020037">
    <property type="term" value="F:heme binding"/>
    <property type="evidence" value="ECO:0007669"/>
    <property type="project" value="InterPro"/>
</dbReference>
<dbReference type="Gene3D" id="1.10.760.10">
    <property type="entry name" value="Cytochrome c-like domain"/>
    <property type="match status" value="1"/>
</dbReference>
<gene>
    <name evidence="7" type="ORF">FEN17_20190</name>
</gene>
<feature type="signal peptide" evidence="5">
    <location>
        <begin position="1"/>
        <end position="17"/>
    </location>
</feature>
<dbReference type="SUPFAM" id="SSF48371">
    <property type="entry name" value="ARM repeat"/>
    <property type="match status" value="1"/>
</dbReference>
<dbReference type="InterPro" id="IPR013428">
    <property type="entry name" value="Membrane-bound_put_N"/>
</dbReference>
<dbReference type="EMBL" id="VCEJ01000005">
    <property type="protein sequence ID" value="TLU98914.1"/>
    <property type="molecule type" value="Genomic_DNA"/>
</dbReference>
<dbReference type="PROSITE" id="PS51007">
    <property type="entry name" value="CYTC"/>
    <property type="match status" value="1"/>
</dbReference>
<dbReference type="GO" id="GO:0046872">
    <property type="term" value="F:metal ion binding"/>
    <property type="evidence" value="ECO:0007669"/>
    <property type="project" value="UniProtKB-KW"/>
</dbReference>
<dbReference type="Proteomes" id="UP000306402">
    <property type="component" value="Unassembled WGS sequence"/>
</dbReference>
<keyword evidence="2 4" id="KW-0479">Metal-binding</keyword>
<dbReference type="PANTHER" id="PTHR33546:SF1">
    <property type="entry name" value="LARGE, MULTIFUNCTIONAL SECRETED PROTEIN"/>
    <property type="match status" value="1"/>
</dbReference>
<dbReference type="Gene3D" id="2.120.10.30">
    <property type="entry name" value="TolB, C-terminal domain"/>
    <property type="match status" value="1"/>
</dbReference>
<dbReference type="InterPro" id="IPR016024">
    <property type="entry name" value="ARM-type_fold"/>
</dbReference>
<dbReference type="NCBIfam" id="TIGR02604">
    <property type="entry name" value="Piru_Ver_Nterm"/>
    <property type="match status" value="1"/>
</dbReference>
<dbReference type="InterPro" id="IPR011042">
    <property type="entry name" value="6-blade_b-propeller_TolB-like"/>
</dbReference>
<accession>A0A5R9KS31</accession>
<dbReference type="OrthoDB" id="9808161at2"/>
<evidence type="ECO:0000256" key="3">
    <source>
        <dbReference type="ARBA" id="ARBA00023004"/>
    </source>
</evidence>
<evidence type="ECO:0000313" key="7">
    <source>
        <dbReference type="EMBL" id="TLU98914.1"/>
    </source>
</evidence>
<dbReference type="NCBIfam" id="TIGR02603">
    <property type="entry name" value="CxxCH_TIGR02603"/>
    <property type="match status" value="1"/>
</dbReference>
<keyword evidence="8" id="KW-1185">Reference proteome</keyword>
<dbReference type="InterPro" id="IPR055557">
    <property type="entry name" value="DUF7133"/>
</dbReference>
<reference evidence="7 8" key="1">
    <citation type="submission" date="2019-05" db="EMBL/GenBank/DDBJ databases">
        <authorList>
            <person name="Qu J.-H."/>
        </authorList>
    </citation>
    <scope>NUCLEOTIDE SEQUENCE [LARGE SCALE GENOMIC DNA]</scope>
    <source>
        <strain evidence="7 8">T17</strain>
    </source>
</reference>
<name>A0A5R9KS31_9BACT</name>
<feature type="domain" description="Cytochrome c" evidence="6">
    <location>
        <begin position="894"/>
        <end position="1028"/>
    </location>
</feature>
<evidence type="ECO:0000256" key="2">
    <source>
        <dbReference type="ARBA" id="ARBA00022723"/>
    </source>
</evidence>
<dbReference type="RefSeq" id="WP_138367204.1">
    <property type="nucleotide sequence ID" value="NZ_VCEJ01000005.1"/>
</dbReference>
<dbReference type="InterPro" id="IPR011041">
    <property type="entry name" value="Quinoprot_gluc/sorb_DH_b-prop"/>
</dbReference>
<dbReference type="Pfam" id="PF13646">
    <property type="entry name" value="HEAT_2"/>
    <property type="match status" value="1"/>
</dbReference>
<keyword evidence="1 4" id="KW-0349">Heme</keyword>
<evidence type="ECO:0000256" key="5">
    <source>
        <dbReference type="SAM" id="SignalP"/>
    </source>
</evidence>
<evidence type="ECO:0000313" key="8">
    <source>
        <dbReference type="Proteomes" id="UP000306402"/>
    </source>
</evidence>
<evidence type="ECO:0000256" key="1">
    <source>
        <dbReference type="ARBA" id="ARBA00022617"/>
    </source>
</evidence>
<dbReference type="Pfam" id="PF00034">
    <property type="entry name" value="Cytochrom_C"/>
    <property type="match status" value="1"/>
</dbReference>
<dbReference type="InterPro" id="IPR013427">
    <property type="entry name" value="Haem-bd_dom_put"/>
</dbReference>
<comment type="caution">
    <text evidence="7">The sequence shown here is derived from an EMBL/GenBank/DDBJ whole genome shotgun (WGS) entry which is preliminary data.</text>
</comment>
<sequence>MNFRKNLLLFPAGCLLAAGMIAGYQKSNPSTFRGPKIDSLYKDLTDAQKRSPKYAVAGLSVTEGLEATLFASEPTITNPTNINVDHLGRVWVCEAYNYRPAINGNPTNNEGDRIVILEDTDGDGKSDKSTVFYQGKEINAPLGVWVMGNKVIVSQSPYVWQFTDEDGDLKADKKEVIFEGIGGEQHDHGMHAFVFGPDGKLYFNFGNEGGQLLDGKGKPVVGKEGQPIDFKKLKQGMVFRCDPDFTNIEVLGNNFRNNYEVAVDSYGTMWQSDNDDDGNKGVRINYVMQYGNYGYTDEVTGAGWRANRTNMEDSIPYRHWHLNDPGVVPNLLQTGSGSPTGMVVYEGKLLPKEFQGQMIHCEPGHNVLRSYPVQKSGAGYSAKIVNIVDGKRDQWFRPSDVCVAPDGSLIVSDWYDPGVGGHQAGDQARGRVYRVAPANSPYRAPKVDFSSAAGAVEALQSPNLSVRYEAWQALMKMGDKAAGPALQKLFSDKKADYRMRARALWVLSKWPSTSKKAIDQAVKDPNSDMRIAGLRAASELKDADIVSYLKTLSKDPEPQVRRECALILHHNSNAASPAIWAELAKHYDGKDRWYLEALGIAADDQWDPFFKEWLAKVGPNPTATQAGKDIVWRSRGKESIPLLASLAGDPSIDLKSRLRYFRAFDFNPAANEKSMALLKLMKGTAKDQAEINELAFRHLDPAFVKGNAEAMASLKKMLDTTFGTPAYLELVSKYELTSENERLLDMAIKQSSTRTGQAAASQLMKQGGGNLVWKTVKGNDAAKSEGILTAIRGSGSKESLNILKDVATDSKYPASLRTVAAKSLGGTMSGEDQILVLLKDGKLDGEVKTAAVQGLSGAWRKSVKLEAAKYMEAGSVSTSTRKHPEVAQLVTMKGDIAKGKEVFSTYCSVCHQVNGQGMDFGPKLSEIGGKLPKEAEYAAIMDPSAGIGFGYEGFEVTFKDGSTVTGLVASKTETDLILKFPGGSTQEYKMSKVKSMKQLKESMMPAGLQDAMTTEELVSLVDYLSSLKKK</sequence>
<dbReference type="Gene3D" id="1.25.10.10">
    <property type="entry name" value="Leucine-rich Repeat Variant"/>
    <property type="match status" value="1"/>
</dbReference>
<dbReference type="GO" id="GO:0009055">
    <property type="term" value="F:electron transfer activity"/>
    <property type="evidence" value="ECO:0007669"/>
    <property type="project" value="InterPro"/>
</dbReference>
<protein>
    <submittedName>
        <fullName evidence="7">C-type cytochrome</fullName>
    </submittedName>
</protein>
<organism evidence="7 8">
    <name type="scientific">Dyadobacter luticola</name>
    <dbReference type="NCBI Taxonomy" id="1979387"/>
    <lineage>
        <taxon>Bacteria</taxon>
        <taxon>Pseudomonadati</taxon>
        <taxon>Bacteroidota</taxon>
        <taxon>Cytophagia</taxon>
        <taxon>Cytophagales</taxon>
        <taxon>Spirosomataceae</taxon>
        <taxon>Dyadobacter</taxon>
    </lineage>
</organism>
<keyword evidence="5" id="KW-0732">Signal</keyword>